<evidence type="ECO:0000313" key="10">
    <source>
        <dbReference type="EMBL" id="QHI69636.1"/>
    </source>
</evidence>
<dbReference type="PROSITE" id="PS50109">
    <property type="entry name" value="HIS_KIN"/>
    <property type="match status" value="1"/>
</dbReference>
<dbReference type="InterPro" id="IPR003594">
    <property type="entry name" value="HATPase_dom"/>
</dbReference>
<dbReference type="Pfam" id="PF00512">
    <property type="entry name" value="HisKA"/>
    <property type="match status" value="1"/>
</dbReference>
<sequence length="383" mass="41515">MNTTSQKKSGSAAHKLRERVKELSCLYEIAQISGRPAASLPEILQGVAEALPAAWQRSKNASARVMLDGAEFCSGAMLPPDRGRIEPIMVRGECRGEVAVGYPSLPPDSVPSFLEEEDRLLGEVARQVGLIVDRRETAAEQERLRAKLRHADRLATIGRLAAGVAHELNEPLGGILGFAQLLAKTPDLPDQARADISKIEAATLHARDIIRHLMVFARQTPPCDKRVDFNRLIRDSEAIWGARCAAAGVQLVYALDPDIPEIIADDRQLRQVVTNLVVNAIQAMPNGGSLKIETSRNGTWIRLLVKDEGIGIAPELLPRLFDPFFTTKDVNEGSGLGLSIVHGIVTGHEGTISLESTPDCGTAVTVQLPIHRPPTHGESHEQA</sequence>
<evidence type="ECO:0000256" key="8">
    <source>
        <dbReference type="ARBA" id="ARBA00023012"/>
    </source>
</evidence>
<reference evidence="10 11" key="1">
    <citation type="submission" date="2020-01" db="EMBL/GenBank/DDBJ databases">
        <title>Ponticoccus aerotolerans gen. nov., sp. nov., an anaerobic bacterium and proposal of Ponticoccusceae fam. nov., Ponticoccusles ord. nov. and Ponticoccuse classis nov. in the phylum Kiritimatiellaeota.</title>
        <authorList>
            <person name="Zhou L.Y."/>
            <person name="Du Z.J."/>
        </authorList>
    </citation>
    <scope>NUCLEOTIDE SEQUENCE [LARGE SCALE GENOMIC DNA]</scope>
    <source>
        <strain evidence="10 11">S-5007</strain>
    </source>
</reference>
<dbReference type="SMART" id="SM00387">
    <property type="entry name" value="HATPase_c"/>
    <property type="match status" value="1"/>
</dbReference>
<dbReference type="PANTHER" id="PTHR43065">
    <property type="entry name" value="SENSOR HISTIDINE KINASE"/>
    <property type="match status" value="1"/>
</dbReference>
<keyword evidence="6 10" id="KW-0418">Kinase</keyword>
<dbReference type="Proteomes" id="UP000464954">
    <property type="component" value="Chromosome"/>
</dbReference>
<comment type="catalytic activity">
    <reaction evidence="1">
        <text>ATP + protein L-histidine = ADP + protein N-phospho-L-histidine.</text>
        <dbReference type="EC" id="2.7.13.3"/>
    </reaction>
</comment>
<dbReference type="SUPFAM" id="SSF55874">
    <property type="entry name" value="ATPase domain of HSP90 chaperone/DNA topoisomerase II/histidine kinase"/>
    <property type="match status" value="1"/>
</dbReference>
<keyword evidence="4" id="KW-0808">Transferase</keyword>
<evidence type="ECO:0000256" key="5">
    <source>
        <dbReference type="ARBA" id="ARBA00022741"/>
    </source>
</evidence>
<dbReference type="InterPro" id="IPR003661">
    <property type="entry name" value="HisK_dim/P_dom"/>
</dbReference>
<keyword evidence="3" id="KW-0597">Phosphoprotein</keyword>
<evidence type="ECO:0000256" key="6">
    <source>
        <dbReference type="ARBA" id="ARBA00022777"/>
    </source>
</evidence>
<dbReference type="InterPro" id="IPR036097">
    <property type="entry name" value="HisK_dim/P_sf"/>
</dbReference>
<keyword evidence="8" id="KW-0902">Two-component regulatory system</keyword>
<dbReference type="EC" id="2.7.13.3" evidence="2"/>
<name>A0A6P1MDG7_9BACT</name>
<keyword evidence="7" id="KW-0067">ATP-binding</keyword>
<dbReference type="GO" id="GO:0000155">
    <property type="term" value="F:phosphorelay sensor kinase activity"/>
    <property type="evidence" value="ECO:0007669"/>
    <property type="project" value="InterPro"/>
</dbReference>
<dbReference type="InterPro" id="IPR005467">
    <property type="entry name" value="His_kinase_dom"/>
</dbReference>
<dbReference type="InterPro" id="IPR036890">
    <property type="entry name" value="HATPase_C_sf"/>
</dbReference>
<protein>
    <recommendedName>
        <fullName evidence="2">histidine kinase</fullName>
        <ecNumber evidence="2">2.7.13.3</ecNumber>
    </recommendedName>
</protein>
<organism evidence="10 11">
    <name type="scientific">Tichowtungia aerotolerans</name>
    <dbReference type="NCBI Taxonomy" id="2697043"/>
    <lineage>
        <taxon>Bacteria</taxon>
        <taxon>Pseudomonadati</taxon>
        <taxon>Kiritimatiellota</taxon>
        <taxon>Tichowtungiia</taxon>
        <taxon>Tichowtungiales</taxon>
        <taxon>Tichowtungiaceae</taxon>
        <taxon>Tichowtungia</taxon>
    </lineage>
</organism>
<evidence type="ECO:0000256" key="7">
    <source>
        <dbReference type="ARBA" id="ARBA00022840"/>
    </source>
</evidence>
<evidence type="ECO:0000256" key="4">
    <source>
        <dbReference type="ARBA" id="ARBA00022679"/>
    </source>
</evidence>
<keyword evidence="5" id="KW-0547">Nucleotide-binding</keyword>
<evidence type="ECO:0000256" key="3">
    <source>
        <dbReference type="ARBA" id="ARBA00022553"/>
    </source>
</evidence>
<dbReference type="CDD" id="cd00082">
    <property type="entry name" value="HisKA"/>
    <property type="match status" value="1"/>
</dbReference>
<dbReference type="SUPFAM" id="SSF47384">
    <property type="entry name" value="Homodimeric domain of signal transducing histidine kinase"/>
    <property type="match status" value="1"/>
</dbReference>
<proteinExistence type="predicted"/>
<keyword evidence="11" id="KW-1185">Reference proteome</keyword>
<feature type="domain" description="Histidine kinase" evidence="9">
    <location>
        <begin position="163"/>
        <end position="372"/>
    </location>
</feature>
<evidence type="ECO:0000256" key="2">
    <source>
        <dbReference type="ARBA" id="ARBA00012438"/>
    </source>
</evidence>
<dbReference type="EMBL" id="CP047593">
    <property type="protein sequence ID" value="QHI69636.1"/>
    <property type="molecule type" value="Genomic_DNA"/>
</dbReference>
<dbReference type="Pfam" id="PF02518">
    <property type="entry name" value="HATPase_c"/>
    <property type="match status" value="1"/>
</dbReference>
<dbReference type="KEGG" id="taer:GT409_09255"/>
<dbReference type="AlphaFoldDB" id="A0A6P1MDG7"/>
<dbReference type="InterPro" id="IPR004358">
    <property type="entry name" value="Sig_transdc_His_kin-like_C"/>
</dbReference>
<dbReference type="Gene3D" id="3.30.565.10">
    <property type="entry name" value="Histidine kinase-like ATPase, C-terminal domain"/>
    <property type="match status" value="1"/>
</dbReference>
<dbReference type="Gene3D" id="1.10.287.130">
    <property type="match status" value="1"/>
</dbReference>
<evidence type="ECO:0000313" key="11">
    <source>
        <dbReference type="Proteomes" id="UP000464954"/>
    </source>
</evidence>
<dbReference type="SMART" id="SM00388">
    <property type="entry name" value="HisKA"/>
    <property type="match status" value="1"/>
</dbReference>
<evidence type="ECO:0000259" key="9">
    <source>
        <dbReference type="PROSITE" id="PS50109"/>
    </source>
</evidence>
<dbReference type="RefSeq" id="WP_160628818.1">
    <property type="nucleotide sequence ID" value="NZ_CP047593.1"/>
</dbReference>
<dbReference type="GO" id="GO:0005524">
    <property type="term" value="F:ATP binding"/>
    <property type="evidence" value="ECO:0007669"/>
    <property type="project" value="UniProtKB-KW"/>
</dbReference>
<gene>
    <name evidence="10" type="ORF">GT409_09255</name>
</gene>
<dbReference type="PRINTS" id="PR00344">
    <property type="entry name" value="BCTRLSENSOR"/>
</dbReference>
<evidence type="ECO:0000256" key="1">
    <source>
        <dbReference type="ARBA" id="ARBA00000085"/>
    </source>
</evidence>
<dbReference type="PANTHER" id="PTHR43065:SF46">
    <property type="entry name" value="C4-DICARBOXYLATE TRANSPORT SENSOR PROTEIN DCTB"/>
    <property type="match status" value="1"/>
</dbReference>
<accession>A0A6P1MDG7</accession>